<protein>
    <recommendedName>
        <fullName evidence="8">Cilia- and flagella-associated protein 52</fullName>
    </recommendedName>
</protein>
<sequence>MSHPLSFLSSTPAHVEWIDSDHYVTAIGCNIVIASLSNPDQYEFLEGHSQPITTFAIDKNRKIIASGQNGKESHTETSTPVIVWDINSRSQIIVLRGHKSAIKNIAISEDARVVAVTDQVTNKIWIWDIQEQDLGCFLQAPKPVSSIVFGGCFKDSWLLHATCQNSLLEYTIKFDIRTFEYKSEVKEYSNPTNGYRRTYETSFFIFPYLFVGTHAGELAVYNAQTTTLRSTIPVDEFPINSICEGPEVGTVLVAGHDLSLVRVDENNLSVIKTMKLEYPVASVSRLDKKALIRSENTAIELIDLRRLTRSAIYTGVVSKPISVAATNGSAAVGIGDQGLVIVTINNGSLKFLQYKPDIKATAVASTPKGDFVIGCIDGTVAEVDGRGSELWLTEHVHRGKITAICATADFIATGGEDGMIRILTHMSRSLVNEMMVHNAPVLKIIPAFGNPQRIHSVGADRTMTTTEISTGKRICQQITSGRIAFTSIDQLKDGETEILVSMGDGSVRAYDWPRKGIIFETESPQKLQINTIALQPGSRILACGGESEYLAFCDFKTDDFKWSLGGVAHSLPVRQVTWTPDGKFLLSAADDGLCLWRL</sequence>
<evidence type="ECO:0000313" key="10">
    <source>
        <dbReference type="Proteomes" id="UP001470230"/>
    </source>
</evidence>
<keyword evidence="6" id="KW-0969">Cilium</keyword>
<comment type="subcellular location">
    <subcellularLocation>
        <location evidence="1">Cell projection</location>
        <location evidence="1">Cilium</location>
        <location evidence="1">Flagellum</location>
    </subcellularLocation>
    <subcellularLocation>
        <location evidence="2">Cytoplasm</location>
    </subcellularLocation>
</comment>
<keyword evidence="4" id="KW-0853">WD repeat</keyword>
<evidence type="ECO:0000256" key="3">
    <source>
        <dbReference type="ARBA" id="ARBA00022490"/>
    </source>
</evidence>
<name>A0ABR2HY47_9EUKA</name>
<dbReference type="InterPro" id="IPR001680">
    <property type="entry name" value="WD40_rpt"/>
</dbReference>
<dbReference type="SMART" id="SM00320">
    <property type="entry name" value="WD40"/>
    <property type="match status" value="6"/>
</dbReference>
<comment type="caution">
    <text evidence="9">The sequence shown here is derived from an EMBL/GenBank/DDBJ whole genome shotgun (WGS) entry which is preliminary data.</text>
</comment>
<reference evidence="9 10" key="1">
    <citation type="submission" date="2024-04" db="EMBL/GenBank/DDBJ databases">
        <title>Tritrichomonas musculus Genome.</title>
        <authorList>
            <person name="Alves-Ferreira E."/>
            <person name="Grigg M."/>
            <person name="Lorenzi H."/>
            <person name="Galac M."/>
        </authorList>
    </citation>
    <scope>NUCLEOTIDE SEQUENCE [LARGE SCALE GENOMIC DNA]</scope>
    <source>
        <strain evidence="9 10">EAF2021</strain>
    </source>
</reference>
<dbReference type="SUPFAM" id="SSF50978">
    <property type="entry name" value="WD40 repeat-like"/>
    <property type="match status" value="1"/>
</dbReference>
<keyword evidence="10" id="KW-1185">Reference proteome</keyword>
<keyword evidence="6" id="KW-0966">Cell projection</keyword>
<evidence type="ECO:0000256" key="2">
    <source>
        <dbReference type="ARBA" id="ARBA00004496"/>
    </source>
</evidence>
<organism evidence="9 10">
    <name type="scientific">Tritrichomonas musculus</name>
    <dbReference type="NCBI Taxonomy" id="1915356"/>
    <lineage>
        <taxon>Eukaryota</taxon>
        <taxon>Metamonada</taxon>
        <taxon>Parabasalia</taxon>
        <taxon>Tritrichomonadida</taxon>
        <taxon>Tritrichomonadidae</taxon>
        <taxon>Tritrichomonas</taxon>
    </lineage>
</organism>
<evidence type="ECO:0000256" key="8">
    <source>
        <dbReference type="ARBA" id="ARBA00029552"/>
    </source>
</evidence>
<evidence type="ECO:0000256" key="5">
    <source>
        <dbReference type="ARBA" id="ARBA00022737"/>
    </source>
</evidence>
<accession>A0ABR2HY47</accession>
<proteinExistence type="inferred from homology"/>
<evidence type="ECO:0000313" key="9">
    <source>
        <dbReference type="EMBL" id="KAK8854303.1"/>
    </source>
</evidence>
<evidence type="ECO:0000256" key="4">
    <source>
        <dbReference type="ARBA" id="ARBA00022574"/>
    </source>
</evidence>
<keyword evidence="5" id="KW-0677">Repeat</keyword>
<dbReference type="InterPro" id="IPR011047">
    <property type="entry name" value="Quinoprotein_ADH-like_sf"/>
</dbReference>
<dbReference type="InterPro" id="IPR036322">
    <property type="entry name" value="WD40_repeat_dom_sf"/>
</dbReference>
<dbReference type="InterPro" id="IPR015943">
    <property type="entry name" value="WD40/YVTN_repeat-like_dom_sf"/>
</dbReference>
<dbReference type="Proteomes" id="UP001470230">
    <property type="component" value="Unassembled WGS sequence"/>
</dbReference>
<evidence type="ECO:0000256" key="7">
    <source>
        <dbReference type="ARBA" id="ARBA00029456"/>
    </source>
</evidence>
<dbReference type="EMBL" id="JAPFFF010000021">
    <property type="protein sequence ID" value="KAK8854303.1"/>
    <property type="molecule type" value="Genomic_DNA"/>
</dbReference>
<evidence type="ECO:0000256" key="1">
    <source>
        <dbReference type="ARBA" id="ARBA00004230"/>
    </source>
</evidence>
<dbReference type="PANTHER" id="PTHR13720:SF14">
    <property type="entry name" value="CILIA- AND FLAGELLA-ASSOCIATED PROTEIN 52"/>
    <property type="match status" value="1"/>
</dbReference>
<keyword evidence="3" id="KW-0963">Cytoplasm</keyword>
<keyword evidence="6" id="KW-0282">Flagellum</keyword>
<dbReference type="InterPro" id="IPR050630">
    <property type="entry name" value="WD_repeat_EMAP"/>
</dbReference>
<dbReference type="PANTHER" id="PTHR13720">
    <property type="entry name" value="WD-40 REPEAT PROTEIN"/>
    <property type="match status" value="1"/>
</dbReference>
<comment type="similarity">
    <text evidence="7">Belongs to the CFAP52 family.</text>
</comment>
<dbReference type="SUPFAM" id="SSF50998">
    <property type="entry name" value="Quinoprotein alcohol dehydrogenase-like"/>
    <property type="match status" value="1"/>
</dbReference>
<dbReference type="Gene3D" id="2.130.10.10">
    <property type="entry name" value="YVTN repeat-like/Quinoprotein amine dehydrogenase"/>
    <property type="match status" value="3"/>
</dbReference>
<evidence type="ECO:0000256" key="6">
    <source>
        <dbReference type="ARBA" id="ARBA00022846"/>
    </source>
</evidence>
<dbReference type="Pfam" id="PF00400">
    <property type="entry name" value="WD40"/>
    <property type="match status" value="2"/>
</dbReference>
<gene>
    <name evidence="9" type="ORF">M9Y10_016863</name>
</gene>